<keyword evidence="4 5" id="KW-0106">Calcium</keyword>
<evidence type="ECO:0000256" key="2">
    <source>
        <dbReference type="ARBA" id="ARBA00022694"/>
    </source>
</evidence>
<dbReference type="InterPro" id="IPR022952">
    <property type="entry name" value="Archease_arc"/>
</dbReference>
<dbReference type="InterPro" id="IPR023572">
    <property type="entry name" value="Archease_dom"/>
</dbReference>
<evidence type="ECO:0000256" key="3">
    <source>
        <dbReference type="ARBA" id="ARBA00022723"/>
    </source>
</evidence>
<gene>
    <name evidence="7" type="ORF">HA252_07355</name>
</gene>
<dbReference type="InterPro" id="IPR002804">
    <property type="entry name" value="Archease"/>
</dbReference>
<dbReference type="EMBL" id="DUGH01000178">
    <property type="protein sequence ID" value="HIH17190.1"/>
    <property type="molecule type" value="Genomic_DNA"/>
</dbReference>
<feature type="domain" description="Archease" evidence="6">
    <location>
        <begin position="7"/>
        <end position="145"/>
    </location>
</feature>
<feature type="binding site" evidence="5">
    <location>
        <position position="145"/>
    </location>
    <ligand>
        <name>Ca(2+)</name>
        <dbReference type="ChEBI" id="CHEBI:29108"/>
    </ligand>
</feature>
<dbReference type="NCBIfam" id="NF001617">
    <property type="entry name" value="PRK00407.1"/>
    <property type="match status" value="1"/>
</dbReference>
<dbReference type="PANTHER" id="PTHR12682:SF11">
    <property type="entry name" value="PROTEIN ARCHEASE"/>
    <property type="match status" value="1"/>
</dbReference>
<sequence>MGVVMSYELFEHRADIGVRGKGKTCEQAFEECAKAMFSAMVDVERVAPKKKVQFDAHASDLEALLPEFLNNLLYVRDVQGMVFSRFEVKDLRQGPGQWGLKASAWGEKFDPNRHEPKTEVKAATFYQLSVRKTPQGFVAECVVDV</sequence>
<dbReference type="Gene3D" id="3.55.10.10">
    <property type="entry name" value="Archease domain"/>
    <property type="match status" value="1"/>
</dbReference>
<keyword evidence="2 5" id="KW-0819">tRNA processing</keyword>
<accession>A0A7J4JJZ2</accession>
<proteinExistence type="inferred from homology"/>
<keyword evidence="3 5" id="KW-0479">Metal-binding</keyword>
<evidence type="ECO:0000313" key="8">
    <source>
        <dbReference type="Proteomes" id="UP000564964"/>
    </source>
</evidence>
<comment type="similarity">
    <text evidence="1 5">Belongs to the archease family.</text>
</comment>
<dbReference type="InterPro" id="IPR036820">
    <property type="entry name" value="Archease_dom_sf"/>
</dbReference>
<dbReference type="AlphaFoldDB" id="A0A7J4JJZ2"/>
<comment type="caution">
    <text evidence="7">The sequence shown here is derived from an EMBL/GenBank/DDBJ whole genome shotgun (WGS) entry which is preliminary data.</text>
</comment>
<dbReference type="PANTHER" id="PTHR12682">
    <property type="entry name" value="ARCHEASE"/>
    <property type="match status" value="1"/>
</dbReference>
<evidence type="ECO:0000256" key="4">
    <source>
        <dbReference type="ARBA" id="ARBA00022837"/>
    </source>
</evidence>
<dbReference type="SUPFAM" id="SSF69819">
    <property type="entry name" value="MTH1598-like"/>
    <property type="match status" value="1"/>
</dbReference>
<organism evidence="7 8">
    <name type="scientific">Candidatus Iainarchaeum sp</name>
    <dbReference type="NCBI Taxonomy" id="3101447"/>
    <lineage>
        <taxon>Archaea</taxon>
        <taxon>Candidatus Iainarchaeota</taxon>
        <taxon>Candidatus Iainarchaeia</taxon>
        <taxon>Candidatus Iainarchaeales</taxon>
        <taxon>Candidatus Iainarchaeaceae</taxon>
        <taxon>Candidatus Iainarchaeum</taxon>
    </lineage>
</organism>
<evidence type="ECO:0000256" key="1">
    <source>
        <dbReference type="ARBA" id="ARBA00007963"/>
    </source>
</evidence>
<comment type="function">
    <text evidence="5">Activates the tRNA-splicing ligase complex by facilitating the enzymatic turnover of catalytic subunit RtcB. Acts by promoting the guanylylation of RtcB, a key intermediate step in tRNA ligation. Can also alter the NTP specificity of RtcB such that ATP, dGTP or ITP is used efficiently.</text>
</comment>
<name>A0A7J4JJZ2_9ARCH</name>
<dbReference type="GO" id="GO:0006388">
    <property type="term" value="P:tRNA splicing, via endonucleolytic cleavage and ligation"/>
    <property type="evidence" value="ECO:0007669"/>
    <property type="project" value="UniProtKB-UniRule"/>
</dbReference>
<feature type="binding site" evidence="5">
    <location>
        <position position="144"/>
    </location>
    <ligand>
        <name>Ca(2+)</name>
        <dbReference type="ChEBI" id="CHEBI:29108"/>
    </ligand>
</feature>
<evidence type="ECO:0000256" key="5">
    <source>
        <dbReference type="HAMAP-Rule" id="MF_01222"/>
    </source>
</evidence>
<evidence type="ECO:0000313" key="7">
    <source>
        <dbReference type="EMBL" id="HIH17190.1"/>
    </source>
</evidence>
<dbReference type="Pfam" id="PF01951">
    <property type="entry name" value="Archease"/>
    <property type="match status" value="1"/>
</dbReference>
<reference evidence="8" key="1">
    <citation type="journal article" date="2020" name="bioRxiv">
        <title>A rank-normalized archaeal taxonomy based on genome phylogeny resolves widespread incomplete and uneven classifications.</title>
        <authorList>
            <person name="Rinke C."/>
            <person name="Chuvochina M."/>
            <person name="Mussig A.J."/>
            <person name="Chaumeil P.-A."/>
            <person name="Waite D.W."/>
            <person name="Whitman W.B."/>
            <person name="Parks D.H."/>
            <person name="Hugenholtz P."/>
        </authorList>
    </citation>
    <scope>NUCLEOTIDE SEQUENCE [LARGE SCALE GENOMIC DNA]</scope>
</reference>
<feature type="binding site" evidence="5">
    <location>
        <position position="15"/>
    </location>
    <ligand>
        <name>Ca(2+)</name>
        <dbReference type="ChEBI" id="CHEBI:29108"/>
    </ligand>
</feature>
<evidence type="ECO:0000259" key="6">
    <source>
        <dbReference type="Pfam" id="PF01951"/>
    </source>
</evidence>
<protein>
    <recommendedName>
        <fullName evidence="5">Protein archease</fullName>
    </recommendedName>
</protein>
<dbReference type="GO" id="GO:0005509">
    <property type="term" value="F:calcium ion binding"/>
    <property type="evidence" value="ECO:0007669"/>
    <property type="project" value="UniProtKB-UniRule"/>
</dbReference>
<dbReference type="Proteomes" id="UP000564964">
    <property type="component" value="Unassembled WGS sequence"/>
</dbReference>
<dbReference type="HAMAP" id="MF_01222">
    <property type="entry name" value="Archease_arch"/>
    <property type="match status" value="1"/>
</dbReference>